<comment type="caution">
    <text evidence="1">The sequence shown here is derived from an EMBL/GenBank/DDBJ whole genome shotgun (WGS) entry which is preliminary data.</text>
</comment>
<sequence length="120" mass="13160">MVTGVPNLPTTNLSQRSRWENICQAINFKEKRFSFKCVCFFLISITRHDVLVGRDIKTLNITETTPSWSLPMMGSMELPQVEGNDGSAALACNVPDLTVNGRDPRAGSSGRLGAGQWPCC</sequence>
<dbReference type="Proteomes" id="UP000827976">
    <property type="component" value="Chromosome 18"/>
</dbReference>
<dbReference type="EMBL" id="CM037028">
    <property type="protein sequence ID" value="KAH7656283.1"/>
    <property type="molecule type" value="Genomic_DNA"/>
</dbReference>
<evidence type="ECO:0000313" key="1">
    <source>
        <dbReference type="EMBL" id="KAH7656283.1"/>
    </source>
</evidence>
<gene>
    <name evidence="1" type="ORF">IHE45_18G066800</name>
</gene>
<accession>A0ACB7U7Q6</accession>
<organism evidence="1 2">
    <name type="scientific">Dioscorea alata</name>
    <name type="common">Purple yam</name>
    <dbReference type="NCBI Taxonomy" id="55571"/>
    <lineage>
        <taxon>Eukaryota</taxon>
        <taxon>Viridiplantae</taxon>
        <taxon>Streptophyta</taxon>
        <taxon>Embryophyta</taxon>
        <taxon>Tracheophyta</taxon>
        <taxon>Spermatophyta</taxon>
        <taxon>Magnoliopsida</taxon>
        <taxon>Liliopsida</taxon>
        <taxon>Dioscoreales</taxon>
        <taxon>Dioscoreaceae</taxon>
        <taxon>Dioscorea</taxon>
    </lineage>
</organism>
<reference evidence="2" key="1">
    <citation type="journal article" date="2022" name="Nat. Commun.">
        <title>Chromosome evolution and the genetic basis of agronomically important traits in greater yam.</title>
        <authorList>
            <person name="Bredeson J.V."/>
            <person name="Lyons J.B."/>
            <person name="Oniyinde I.O."/>
            <person name="Okereke N.R."/>
            <person name="Kolade O."/>
            <person name="Nnabue I."/>
            <person name="Nwadili C.O."/>
            <person name="Hribova E."/>
            <person name="Parker M."/>
            <person name="Nwogha J."/>
            <person name="Shu S."/>
            <person name="Carlson J."/>
            <person name="Kariba R."/>
            <person name="Muthemba S."/>
            <person name="Knop K."/>
            <person name="Barton G.J."/>
            <person name="Sherwood A.V."/>
            <person name="Lopez-Montes A."/>
            <person name="Asiedu R."/>
            <person name="Jamnadass R."/>
            <person name="Muchugi A."/>
            <person name="Goodstein D."/>
            <person name="Egesi C.N."/>
            <person name="Featherston J."/>
            <person name="Asfaw A."/>
            <person name="Simpson G.G."/>
            <person name="Dolezel J."/>
            <person name="Hendre P.S."/>
            <person name="Van Deynze A."/>
            <person name="Kumar P.L."/>
            <person name="Obidiegwu J.E."/>
            <person name="Bhattacharjee R."/>
            <person name="Rokhsar D.S."/>
        </authorList>
    </citation>
    <scope>NUCLEOTIDE SEQUENCE [LARGE SCALE GENOMIC DNA]</scope>
    <source>
        <strain evidence="2">cv. TDa95/00328</strain>
    </source>
</reference>
<name>A0ACB7U7Q6_DIOAL</name>
<keyword evidence="2" id="KW-1185">Reference proteome</keyword>
<protein>
    <submittedName>
        <fullName evidence="1">Uncharacterized protein</fullName>
    </submittedName>
</protein>
<evidence type="ECO:0000313" key="2">
    <source>
        <dbReference type="Proteomes" id="UP000827976"/>
    </source>
</evidence>
<proteinExistence type="predicted"/>